<evidence type="ECO:0000256" key="1">
    <source>
        <dbReference type="ARBA" id="ARBA00004651"/>
    </source>
</evidence>
<evidence type="ECO:0000313" key="7">
    <source>
        <dbReference type="EMBL" id="XAG22222.1"/>
    </source>
</evidence>
<dbReference type="PIRSF" id="PIRSF006324">
    <property type="entry name" value="LeuE"/>
    <property type="match status" value="1"/>
</dbReference>
<organism evidence="7">
    <name type="scientific">bacterium 19PA01SH03</name>
    <dbReference type="NCBI Taxonomy" id="2920705"/>
    <lineage>
        <taxon>Bacteria</taxon>
    </lineage>
</organism>
<dbReference type="PANTHER" id="PTHR30086:SF21">
    <property type="entry name" value="TRANSPORT PROTEIN"/>
    <property type="match status" value="1"/>
</dbReference>
<evidence type="ECO:0000256" key="4">
    <source>
        <dbReference type="ARBA" id="ARBA00022989"/>
    </source>
</evidence>
<dbReference type="EMBL" id="CP095338">
    <property type="protein sequence ID" value="XAG22222.1"/>
    <property type="molecule type" value="Genomic_DNA"/>
</dbReference>
<dbReference type="GO" id="GO:0005886">
    <property type="term" value="C:plasma membrane"/>
    <property type="evidence" value="ECO:0007669"/>
    <property type="project" value="UniProtKB-SubCell"/>
</dbReference>
<feature type="transmembrane region" description="Helical" evidence="6">
    <location>
        <begin position="147"/>
        <end position="169"/>
    </location>
</feature>
<keyword evidence="2" id="KW-1003">Cell membrane</keyword>
<feature type="transmembrane region" description="Helical" evidence="6">
    <location>
        <begin position="37"/>
        <end position="61"/>
    </location>
</feature>
<accession>A0AAU6SQM1</accession>
<evidence type="ECO:0000256" key="2">
    <source>
        <dbReference type="ARBA" id="ARBA00022475"/>
    </source>
</evidence>
<dbReference type="InterPro" id="IPR001123">
    <property type="entry name" value="LeuE-type"/>
</dbReference>
<comment type="subcellular location">
    <subcellularLocation>
        <location evidence="1">Cell membrane</location>
        <topology evidence="1">Multi-pass membrane protein</topology>
    </subcellularLocation>
</comment>
<protein>
    <submittedName>
        <fullName evidence="7">LysE family transporter</fullName>
    </submittedName>
</protein>
<feature type="transmembrane region" description="Helical" evidence="6">
    <location>
        <begin position="67"/>
        <end position="85"/>
    </location>
</feature>
<evidence type="ECO:0000256" key="6">
    <source>
        <dbReference type="SAM" id="Phobius"/>
    </source>
</evidence>
<name>A0AAU6SQM1_UNCXX</name>
<keyword evidence="5 6" id="KW-0472">Membrane</keyword>
<gene>
    <name evidence="7" type="ORF">MRN70_05305</name>
</gene>
<sequence length="204" mass="22343">MEIFSLALLGILIVVSPGADFVLVLKNSLNQGRQAGIYSAIGISLAISIHIAYSMLGISYLISQNEWLFSLIRYLGAAYLVYLGLKGIFSSSHQPQNNAPQYTATQQVWTFFLQGFLCNVLNPKTMLFFLSIFSQVIDPDLATQHLALIYGGYMIALHGIWFSIVAVLFTSPKLQALLLGVKHRLNQACGIGLVLFGTILGLKS</sequence>
<evidence type="ECO:0000256" key="5">
    <source>
        <dbReference type="ARBA" id="ARBA00023136"/>
    </source>
</evidence>
<feature type="transmembrane region" description="Helical" evidence="6">
    <location>
        <begin position="185"/>
        <end position="202"/>
    </location>
</feature>
<proteinExistence type="predicted"/>
<dbReference type="Pfam" id="PF01810">
    <property type="entry name" value="LysE"/>
    <property type="match status" value="1"/>
</dbReference>
<reference evidence="7" key="1">
    <citation type="submission" date="2022-03" db="EMBL/GenBank/DDBJ databases">
        <title>Sea Food Isolates.</title>
        <authorList>
            <person name="Li c."/>
        </authorList>
    </citation>
    <scope>NUCLEOTIDE SEQUENCE</scope>
    <source>
        <strain evidence="7">19PA01SH03</strain>
    </source>
</reference>
<dbReference type="AlphaFoldDB" id="A0AAU6SQM1"/>
<evidence type="ECO:0000256" key="3">
    <source>
        <dbReference type="ARBA" id="ARBA00022692"/>
    </source>
</evidence>
<feature type="transmembrane region" description="Helical" evidence="6">
    <location>
        <begin position="6"/>
        <end position="25"/>
    </location>
</feature>
<keyword evidence="4 6" id="KW-1133">Transmembrane helix</keyword>
<keyword evidence="3 6" id="KW-0812">Transmembrane</keyword>
<dbReference type="GO" id="GO:0015171">
    <property type="term" value="F:amino acid transmembrane transporter activity"/>
    <property type="evidence" value="ECO:0007669"/>
    <property type="project" value="TreeGrafter"/>
</dbReference>
<dbReference type="PANTHER" id="PTHR30086">
    <property type="entry name" value="ARGININE EXPORTER PROTEIN ARGO"/>
    <property type="match status" value="1"/>
</dbReference>